<dbReference type="Proteomes" id="UP000279600">
    <property type="component" value="Chromosome"/>
</dbReference>
<feature type="transmembrane region" description="Helical" evidence="1">
    <location>
        <begin position="120"/>
        <end position="138"/>
    </location>
</feature>
<keyword evidence="1" id="KW-0812">Transmembrane</keyword>
<evidence type="ECO:0000313" key="2">
    <source>
        <dbReference type="EMBL" id="AZQ44420.1"/>
    </source>
</evidence>
<keyword evidence="1" id="KW-1133">Transmembrane helix</keyword>
<feature type="transmembrane region" description="Helical" evidence="1">
    <location>
        <begin position="16"/>
        <end position="37"/>
    </location>
</feature>
<keyword evidence="3" id="KW-1185">Reference proteome</keyword>
<feature type="transmembrane region" description="Helical" evidence="1">
    <location>
        <begin position="57"/>
        <end position="81"/>
    </location>
</feature>
<reference evidence="2 3" key="1">
    <citation type="submission" date="2018-12" db="EMBL/GenBank/DDBJ databases">
        <title>Complete genome of Nonlabens sp. MJ115.</title>
        <authorList>
            <person name="Choi H.S."/>
            <person name="Jung J."/>
        </authorList>
    </citation>
    <scope>NUCLEOTIDE SEQUENCE [LARGE SCALE GENOMIC DNA]</scope>
    <source>
        <strain evidence="2 3">MJ115</strain>
    </source>
</reference>
<accession>A0A3S9MZ10</accession>
<dbReference type="OrthoDB" id="1446731at2"/>
<sequence length="167" mass="19635">MKTQLKKTSKKRGSSYLVAGSFVAVILAITPYFFYLYEIVPDQKIWNNFLFEYESGWYESATLSMWTIMGKFIPFYLMVLWFLTCKHWWYHCIIIPMAMFAFQMYSAINDDLEFMDQSDELAFLVPVVIAALSMSYLARTVVFDKVHGIDISEIEQGIKKPSDRFFK</sequence>
<proteinExistence type="predicted"/>
<dbReference type="EMBL" id="CP034549">
    <property type="protein sequence ID" value="AZQ44420.1"/>
    <property type="molecule type" value="Genomic_DNA"/>
</dbReference>
<organism evidence="2 3">
    <name type="scientific">Nonlabens ponticola</name>
    <dbReference type="NCBI Taxonomy" id="2496866"/>
    <lineage>
        <taxon>Bacteria</taxon>
        <taxon>Pseudomonadati</taxon>
        <taxon>Bacteroidota</taxon>
        <taxon>Flavobacteriia</taxon>
        <taxon>Flavobacteriales</taxon>
        <taxon>Flavobacteriaceae</taxon>
        <taxon>Nonlabens</taxon>
    </lineage>
</organism>
<protein>
    <submittedName>
        <fullName evidence="2">Uncharacterized protein</fullName>
    </submittedName>
</protein>
<gene>
    <name evidence="2" type="ORF">EJ995_09260</name>
</gene>
<evidence type="ECO:0000256" key="1">
    <source>
        <dbReference type="SAM" id="Phobius"/>
    </source>
</evidence>
<dbReference type="KEGG" id="noj:EJ995_09260"/>
<dbReference type="AlphaFoldDB" id="A0A3S9MZ10"/>
<feature type="transmembrane region" description="Helical" evidence="1">
    <location>
        <begin position="88"/>
        <end position="108"/>
    </location>
</feature>
<keyword evidence="1" id="KW-0472">Membrane</keyword>
<evidence type="ECO:0000313" key="3">
    <source>
        <dbReference type="Proteomes" id="UP000279600"/>
    </source>
</evidence>
<name>A0A3S9MZ10_9FLAO</name>